<comment type="cofactor">
    <cofactor evidence="8">
        <name>a divalent metal cation</name>
        <dbReference type="ChEBI" id="CHEBI:60240"/>
    </cofactor>
    <text evidence="8">Binds 1 divalent metal cation per subunit.</text>
</comment>
<feature type="binding site" evidence="7">
    <location>
        <position position="154"/>
    </location>
    <ligand>
        <name>substrate</name>
    </ligand>
</feature>
<feature type="binding site" evidence="8">
    <location>
        <position position="235"/>
    </location>
    <ligand>
        <name>Zn(2+)</name>
        <dbReference type="ChEBI" id="CHEBI:29105"/>
    </ligand>
</feature>
<gene>
    <name evidence="10" type="primary">nagA</name>
    <name evidence="10" type="ORF">HER12_03025</name>
</gene>
<feature type="binding site" evidence="8">
    <location>
        <position position="143"/>
    </location>
    <ligand>
        <name>Zn(2+)</name>
        <dbReference type="ChEBI" id="CHEBI:29105"/>
    </ligand>
</feature>
<dbReference type="InterPro" id="IPR011059">
    <property type="entry name" value="Metal-dep_hydrolase_composite"/>
</dbReference>
<feature type="binding site" evidence="7">
    <location>
        <position position="246"/>
    </location>
    <ligand>
        <name>substrate</name>
    </ligand>
</feature>
<evidence type="ECO:0000313" key="10">
    <source>
        <dbReference type="EMBL" id="NKE38715.1"/>
    </source>
</evidence>
<evidence type="ECO:0000256" key="4">
    <source>
        <dbReference type="ARBA" id="ARBA00023277"/>
    </source>
</evidence>
<keyword evidence="2 8" id="KW-0479">Metal-binding</keyword>
<dbReference type="SUPFAM" id="SSF51556">
    <property type="entry name" value="Metallo-dependent hydrolases"/>
    <property type="match status" value="1"/>
</dbReference>
<organism evidence="10 11">
    <name type="scientific">Spiroplasma platyhelix PALS-1</name>
    <dbReference type="NCBI Taxonomy" id="1276218"/>
    <lineage>
        <taxon>Bacteria</taxon>
        <taxon>Bacillati</taxon>
        <taxon>Mycoplasmatota</taxon>
        <taxon>Mollicutes</taxon>
        <taxon>Entomoplasmatales</taxon>
        <taxon>Spiroplasmataceae</taxon>
        <taxon>Spiroplasma</taxon>
    </lineage>
</organism>
<dbReference type="Pfam" id="PF01979">
    <property type="entry name" value="Amidohydro_1"/>
    <property type="match status" value="1"/>
</dbReference>
<evidence type="ECO:0000256" key="5">
    <source>
        <dbReference type="PIRNR" id="PIRNR038994"/>
    </source>
</evidence>
<feature type="domain" description="Amidohydrolase-related" evidence="9">
    <location>
        <begin position="59"/>
        <end position="400"/>
    </location>
</feature>
<dbReference type="InterPro" id="IPR003764">
    <property type="entry name" value="GlcNAc_6-P_deAcase"/>
</dbReference>
<dbReference type="Proteomes" id="UP000584587">
    <property type="component" value="Unassembled WGS sequence"/>
</dbReference>
<dbReference type="GO" id="GO:0006046">
    <property type="term" value="P:N-acetylglucosamine catabolic process"/>
    <property type="evidence" value="ECO:0007669"/>
    <property type="project" value="TreeGrafter"/>
</dbReference>
<name>A0A846TT82_9MOLU</name>
<evidence type="ECO:0000256" key="7">
    <source>
        <dbReference type="PIRSR" id="PIRSR038994-2"/>
    </source>
</evidence>
<dbReference type="PIRSF" id="PIRSF038994">
    <property type="entry name" value="NagA"/>
    <property type="match status" value="1"/>
</dbReference>
<dbReference type="EC" id="3.5.1.25" evidence="10"/>
<protein>
    <submittedName>
        <fullName evidence="10">N-acetylglucosamine-6-phosphate deacetylase</fullName>
        <ecNumber evidence="10">3.5.1.25</ecNumber>
    </submittedName>
</protein>
<feature type="active site" description="Proton donor/acceptor" evidence="6">
    <location>
        <position position="293"/>
    </location>
</feature>
<dbReference type="GO" id="GO:0008448">
    <property type="term" value="F:N-acetylglucosamine-6-phosphate deacetylase activity"/>
    <property type="evidence" value="ECO:0007669"/>
    <property type="project" value="UniProtKB-EC"/>
</dbReference>
<comment type="similarity">
    <text evidence="1 5">Belongs to the metallo-dependent hydrolases superfamily. NagA family.</text>
</comment>
<feature type="binding site" evidence="8">
    <location>
        <position position="214"/>
    </location>
    <ligand>
        <name>Zn(2+)</name>
        <dbReference type="ChEBI" id="CHEBI:29105"/>
    </ligand>
</feature>
<feature type="binding site" evidence="7">
    <location>
        <position position="270"/>
    </location>
    <ligand>
        <name>substrate</name>
    </ligand>
</feature>
<keyword evidence="4 5" id="KW-0119">Carbohydrate metabolism</keyword>
<feature type="binding site" evidence="7">
    <location>
        <begin position="328"/>
        <end position="330"/>
    </location>
    <ligand>
        <name>substrate</name>
    </ligand>
</feature>
<keyword evidence="11" id="KW-1185">Reference proteome</keyword>
<evidence type="ECO:0000256" key="8">
    <source>
        <dbReference type="PIRSR" id="PIRSR038994-3"/>
    </source>
</evidence>
<dbReference type="Gene3D" id="3.20.20.140">
    <property type="entry name" value="Metal-dependent hydrolases"/>
    <property type="match status" value="1"/>
</dbReference>
<evidence type="ECO:0000256" key="1">
    <source>
        <dbReference type="ARBA" id="ARBA00010716"/>
    </source>
</evidence>
<dbReference type="InterPro" id="IPR006680">
    <property type="entry name" value="Amidohydro-rel"/>
</dbReference>
<proteinExistence type="inferred from homology"/>
<dbReference type="SUPFAM" id="SSF51338">
    <property type="entry name" value="Composite domain of metallo-dependent hydrolases"/>
    <property type="match status" value="1"/>
</dbReference>
<evidence type="ECO:0000259" key="9">
    <source>
        <dbReference type="Pfam" id="PF01979"/>
    </source>
</evidence>
<evidence type="ECO:0000313" key="11">
    <source>
        <dbReference type="Proteomes" id="UP000584587"/>
    </source>
</evidence>
<evidence type="ECO:0000256" key="3">
    <source>
        <dbReference type="ARBA" id="ARBA00022801"/>
    </source>
</evidence>
<accession>A0A846TT82</accession>
<evidence type="ECO:0000256" key="2">
    <source>
        <dbReference type="ARBA" id="ARBA00022723"/>
    </source>
</evidence>
<dbReference type="AlphaFoldDB" id="A0A846TT82"/>
<dbReference type="EMBL" id="JAAVVK010000002">
    <property type="protein sequence ID" value="NKE38715.1"/>
    <property type="molecule type" value="Genomic_DNA"/>
</dbReference>
<dbReference type="Gene3D" id="2.30.40.10">
    <property type="entry name" value="Urease, subunit C, domain 1"/>
    <property type="match status" value="1"/>
</dbReference>
<reference evidence="10 11" key="1">
    <citation type="submission" date="2020-04" db="EMBL/GenBank/DDBJ databases">
        <title>Complete genome sequence of Spiroplasma platyhelix ATCC 51748, an insect isolate.</title>
        <authorList>
            <person name="Green E.A."/>
            <person name="Klassen J.L."/>
        </authorList>
    </citation>
    <scope>NUCLEOTIDE SEQUENCE [LARGE SCALE GENOMIC DNA]</scope>
    <source>
        <strain evidence="10 11">PALS-1</strain>
    </source>
</reference>
<feature type="binding site" evidence="7">
    <location>
        <begin position="238"/>
        <end position="239"/>
    </location>
    <ligand>
        <name>substrate</name>
    </ligand>
</feature>
<dbReference type="NCBIfam" id="TIGR00221">
    <property type="entry name" value="nagA"/>
    <property type="match status" value="1"/>
</dbReference>
<dbReference type="PANTHER" id="PTHR11113">
    <property type="entry name" value="N-ACETYLGLUCOSAMINE-6-PHOSPHATE DEACETYLASE"/>
    <property type="match status" value="1"/>
</dbReference>
<dbReference type="PANTHER" id="PTHR11113:SF14">
    <property type="entry name" value="N-ACETYLGLUCOSAMINE-6-PHOSPHATE DEACETYLASE"/>
    <property type="match status" value="1"/>
</dbReference>
<comment type="caution">
    <text evidence="10">The sequence shown here is derived from an EMBL/GenBank/DDBJ whole genome shotgun (WGS) entry which is preliminary data.</text>
</comment>
<dbReference type="InterPro" id="IPR032466">
    <property type="entry name" value="Metal_Hydrolase"/>
</dbReference>
<dbReference type="CDD" id="cd00854">
    <property type="entry name" value="NagA"/>
    <property type="match status" value="1"/>
</dbReference>
<evidence type="ECO:0000256" key="6">
    <source>
        <dbReference type="PIRSR" id="PIRSR038994-1"/>
    </source>
</evidence>
<sequence length="404" mass="44943">MTSELILKNARIVSTNKIIDFGWLVIQGKKITKIQSGDFHDVNYGNNKNITIIDCLNKTIIPGFIDIHVHGGYGYSFIDEKNELKDSLNNFAQVVVQEGVTKFCCATVTSKKPVLDQFFTQLGSYMQEKQPEKQAQVLGAYLEGPFISLEYKGAHDPNLLVAPNIEWIKQWKQLSNNSLKFVAFALECDQEFNSETNNFTTLLIKNDIIPSLAHSAATFKQVKQAQKYGLNHVTHLYNGMSGFNHRFPGCVPTILDTKDMQAELICDGVHVDLDIIKLTYKIKGAENIIMVSDAISAKGCSDGEYHLGSLAIVKKGSVATLKDNHLAISGSVATMIEGFKNLLKITNNNWQDCIKMASYNSAKQLKLDDIIGDIQENKLADLLVLNQDNDVDLTICEGQIAFKK</sequence>
<dbReference type="GO" id="GO:0046872">
    <property type="term" value="F:metal ion binding"/>
    <property type="evidence" value="ECO:0007669"/>
    <property type="project" value="UniProtKB-KW"/>
</dbReference>
<keyword evidence="3 5" id="KW-0378">Hydrolase</keyword>
<dbReference type="RefSeq" id="WP_168105186.1">
    <property type="nucleotide sequence ID" value="NZ_CP051215.1"/>
</dbReference>